<evidence type="ECO:0000256" key="5">
    <source>
        <dbReference type="ARBA" id="ARBA00022490"/>
    </source>
</evidence>
<dbReference type="Gene3D" id="1.10.20.10">
    <property type="entry name" value="Histone, subunit A"/>
    <property type="match status" value="1"/>
</dbReference>
<evidence type="ECO:0000259" key="8">
    <source>
        <dbReference type="Pfam" id="PF00808"/>
    </source>
</evidence>
<evidence type="ECO:0000313" key="9">
    <source>
        <dbReference type="EMBL" id="MCU4753456.1"/>
    </source>
</evidence>
<comment type="similarity">
    <text evidence="3">Belongs to the archaeal histone HMF family.</text>
</comment>
<name>A0AAP2ZAA7_9EURY</name>
<dbReference type="EMBL" id="JAOPJZ010000017">
    <property type="protein sequence ID" value="MCU4753456.1"/>
    <property type="molecule type" value="Genomic_DNA"/>
</dbReference>
<keyword evidence="10" id="KW-1185">Reference proteome</keyword>
<comment type="subcellular location">
    <subcellularLocation>
        <location evidence="1">Chromosome</location>
    </subcellularLocation>
    <subcellularLocation>
        <location evidence="2">Cytoplasm</location>
    </subcellularLocation>
</comment>
<dbReference type="InterPro" id="IPR009072">
    <property type="entry name" value="Histone-fold"/>
</dbReference>
<dbReference type="SUPFAM" id="SSF47113">
    <property type="entry name" value="Histone-fold"/>
    <property type="match status" value="1"/>
</dbReference>
<evidence type="ECO:0000256" key="3">
    <source>
        <dbReference type="ARBA" id="ARBA00008264"/>
    </source>
</evidence>
<dbReference type="GO" id="GO:0005737">
    <property type="term" value="C:cytoplasm"/>
    <property type="evidence" value="ECO:0007669"/>
    <property type="project" value="UniProtKB-SubCell"/>
</dbReference>
<keyword evidence="5" id="KW-0963">Cytoplasm</keyword>
<evidence type="ECO:0000313" key="10">
    <source>
        <dbReference type="Proteomes" id="UP001321047"/>
    </source>
</evidence>
<organism evidence="9 10">
    <name type="scientific">Natronosalvus hydrolyticus</name>
    <dbReference type="NCBI Taxonomy" id="2979988"/>
    <lineage>
        <taxon>Archaea</taxon>
        <taxon>Methanobacteriati</taxon>
        <taxon>Methanobacteriota</taxon>
        <taxon>Stenosarchaea group</taxon>
        <taxon>Halobacteria</taxon>
        <taxon>Halobacteriales</taxon>
        <taxon>Natrialbaceae</taxon>
        <taxon>Natronosalvus</taxon>
    </lineage>
</organism>
<dbReference type="GO" id="GO:0003677">
    <property type="term" value="F:DNA binding"/>
    <property type="evidence" value="ECO:0007669"/>
    <property type="project" value="UniProtKB-KW"/>
</dbReference>
<evidence type="ECO:0000256" key="6">
    <source>
        <dbReference type="ARBA" id="ARBA00023125"/>
    </source>
</evidence>
<comment type="caution">
    <text evidence="9">The sequence shown here is derived from an EMBL/GenBank/DDBJ whole genome shotgun (WGS) entry which is preliminary data.</text>
</comment>
<dbReference type="GO" id="GO:0046982">
    <property type="term" value="F:protein heterodimerization activity"/>
    <property type="evidence" value="ECO:0007669"/>
    <property type="project" value="InterPro"/>
</dbReference>
<dbReference type="InterPro" id="IPR003958">
    <property type="entry name" value="CBFA_NFYB_domain"/>
</dbReference>
<dbReference type="CDD" id="cd22909">
    <property type="entry name" value="HFD_archaea_histone-like"/>
    <property type="match status" value="1"/>
</dbReference>
<proteinExistence type="inferred from homology"/>
<accession>A0AAP2ZAA7</accession>
<sequence length="72" mass="8321">MTNTTQFSTSIGKRTIKSESNMRVSKPAANKILRVTEEYCEEIAETAIQIAENQGRETVRREDIRQALRQHR</sequence>
<dbReference type="Proteomes" id="UP001321047">
    <property type="component" value="Unassembled WGS sequence"/>
</dbReference>
<gene>
    <name evidence="9" type="ORF">OB919_15940</name>
</gene>
<evidence type="ECO:0000256" key="2">
    <source>
        <dbReference type="ARBA" id="ARBA00004496"/>
    </source>
</evidence>
<reference evidence="9 10" key="1">
    <citation type="submission" date="2022-09" db="EMBL/GenBank/DDBJ databases">
        <title>Enrichment on poylsaccharides allowed isolation of novel metabolic and taxonomic groups of Haloarchaea.</title>
        <authorList>
            <person name="Sorokin D.Y."/>
            <person name="Elcheninov A.G."/>
            <person name="Khizhniak T.V."/>
            <person name="Kolganova T.V."/>
            <person name="Kublanov I.V."/>
        </authorList>
    </citation>
    <scope>NUCLEOTIDE SEQUENCE [LARGE SCALE GENOMIC DNA]</scope>
    <source>
        <strain evidence="9 10">AArc-curdl1</strain>
    </source>
</reference>
<feature type="domain" description="Transcription factor CBF/NF-Y/archaeal histone" evidence="8">
    <location>
        <begin position="13"/>
        <end position="68"/>
    </location>
</feature>
<dbReference type="InterPro" id="IPR050004">
    <property type="entry name" value="HmfB-like"/>
</dbReference>
<dbReference type="NCBIfam" id="NF043032">
    <property type="entry name" value="archaea_histone"/>
    <property type="match status" value="1"/>
</dbReference>
<keyword evidence="6" id="KW-0238">DNA-binding</keyword>
<evidence type="ECO:0000256" key="1">
    <source>
        <dbReference type="ARBA" id="ARBA00004286"/>
    </source>
</evidence>
<evidence type="ECO:0000256" key="4">
    <source>
        <dbReference type="ARBA" id="ARBA00022454"/>
    </source>
</evidence>
<feature type="region of interest" description="Disordered" evidence="7">
    <location>
        <begin position="1"/>
        <end position="23"/>
    </location>
</feature>
<protein>
    <submittedName>
        <fullName evidence="9">NFYB/HAP3 family transcription factor subunit</fullName>
    </submittedName>
</protein>
<dbReference type="RefSeq" id="WP_342809773.1">
    <property type="nucleotide sequence ID" value="NZ_JAOPJZ010000017.1"/>
</dbReference>
<dbReference type="PANTHER" id="PTHR47828">
    <property type="entry name" value="ARCHAEAL HISTONE A"/>
    <property type="match status" value="1"/>
</dbReference>
<evidence type="ECO:0000256" key="7">
    <source>
        <dbReference type="SAM" id="MobiDB-lite"/>
    </source>
</evidence>
<dbReference type="Pfam" id="PF00808">
    <property type="entry name" value="CBFD_NFYB_HMF"/>
    <property type="match status" value="1"/>
</dbReference>
<dbReference type="GO" id="GO:0005694">
    <property type="term" value="C:chromosome"/>
    <property type="evidence" value="ECO:0007669"/>
    <property type="project" value="UniProtKB-SubCell"/>
</dbReference>
<dbReference type="PANTHER" id="PTHR47828:SF1">
    <property type="entry name" value="ARCHAEAL HISTONE A"/>
    <property type="match status" value="1"/>
</dbReference>
<dbReference type="InterPro" id="IPR050947">
    <property type="entry name" value="Archaeal_histone_HMF"/>
</dbReference>
<keyword evidence="4" id="KW-0158">Chromosome</keyword>
<dbReference type="AlphaFoldDB" id="A0AAP2ZAA7"/>